<dbReference type="PROSITE" id="PS50043">
    <property type="entry name" value="HTH_LUXR_2"/>
    <property type="match status" value="1"/>
</dbReference>
<dbReference type="OrthoDB" id="9808843at2"/>
<evidence type="ECO:0000256" key="2">
    <source>
        <dbReference type="ARBA" id="ARBA00023125"/>
    </source>
</evidence>
<dbReference type="Pfam" id="PF00196">
    <property type="entry name" value="GerE"/>
    <property type="match status" value="1"/>
</dbReference>
<dbReference type="GO" id="GO:0003677">
    <property type="term" value="F:DNA binding"/>
    <property type="evidence" value="ECO:0007669"/>
    <property type="project" value="UniProtKB-KW"/>
</dbReference>
<dbReference type="Proteomes" id="UP000307943">
    <property type="component" value="Unassembled WGS sequence"/>
</dbReference>
<feature type="domain" description="HTH luxR-type" evidence="4">
    <location>
        <begin position="646"/>
        <end position="711"/>
    </location>
</feature>
<evidence type="ECO:0000256" key="1">
    <source>
        <dbReference type="ARBA" id="ARBA00023015"/>
    </source>
</evidence>
<dbReference type="SUPFAM" id="SSF46894">
    <property type="entry name" value="C-terminal effector domain of the bipartite response regulators"/>
    <property type="match status" value="1"/>
</dbReference>
<dbReference type="CDD" id="cd06170">
    <property type="entry name" value="LuxR_C_like"/>
    <property type="match status" value="1"/>
</dbReference>
<dbReference type="InterPro" id="IPR003018">
    <property type="entry name" value="GAF"/>
</dbReference>
<dbReference type="Gene3D" id="3.30.450.40">
    <property type="match status" value="1"/>
</dbReference>
<dbReference type="PROSITE" id="PS00622">
    <property type="entry name" value="HTH_LUXR_1"/>
    <property type="match status" value="1"/>
</dbReference>
<evidence type="ECO:0000259" key="4">
    <source>
        <dbReference type="PROSITE" id="PS50043"/>
    </source>
</evidence>
<dbReference type="PANTHER" id="PTHR44688">
    <property type="entry name" value="DNA-BINDING TRANSCRIPTIONAL ACTIVATOR DEVR_DOSR"/>
    <property type="match status" value="1"/>
</dbReference>
<dbReference type="RefSeq" id="WP_139602659.1">
    <property type="nucleotide sequence ID" value="NZ_VDCQ01000015.1"/>
</dbReference>
<keyword evidence="1" id="KW-0805">Transcription regulation</keyword>
<dbReference type="Gene3D" id="1.10.10.10">
    <property type="entry name" value="Winged helix-like DNA-binding domain superfamily/Winged helix DNA-binding domain"/>
    <property type="match status" value="1"/>
</dbReference>
<dbReference type="AlphaFoldDB" id="A0A5C4TBN2"/>
<evidence type="ECO:0000313" key="5">
    <source>
        <dbReference type="EMBL" id="TNJ65859.1"/>
    </source>
</evidence>
<dbReference type="PANTHER" id="PTHR44688:SF16">
    <property type="entry name" value="DNA-BINDING TRANSCRIPTIONAL ACTIVATOR DEVR_DOSR"/>
    <property type="match status" value="1"/>
</dbReference>
<reference evidence="5 6" key="1">
    <citation type="submission" date="2019-05" db="EMBL/GenBank/DDBJ databases">
        <title>We sequenced the genome of Paenibacillus hemerocallicola KCTC 33185 for further insight into its adaptation and study the phylogeny of Paenibacillus.</title>
        <authorList>
            <person name="Narsing Rao M.P."/>
        </authorList>
    </citation>
    <scope>NUCLEOTIDE SEQUENCE [LARGE SCALE GENOMIC DNA]</scope>
    <source>
        <strain evidence="5 6">KCTC 33185</strain>
    </source>
</reference>
<dbReference type="InterPro" id="IPR000792">
    <property type="entry name" value="Tscrpt_reg_LuxR_C"/>
</dbReference>
<comment type="caution">
    <text evidence="5">The sequence shown here is derived from an EMBL/GenBank/DDBJ whole genome shotgun (WGS) entry which is preliminary data.</text>
</comment>
<accession>A0A5C4TBN2</accession>
<dbReference type="SMART" id="SM00421">
    <property type="entry name" value="HTH_LUXR"/>
    <property type="match status" value="1"/>
</dbReference>
<proteinExistence type="predicted"/>
<protein>
    <recommendedName>
        <fullName evidence="4">HTH luxR-type domain-containing protein</fullName>
    </recommendedName>
</protein>
<evidence type="ECO:0000256" key="3">
    <source>
        <dbReference type="ARBA" id="ARBA00023163"/>
    </source>
</evidence>
<dbReference type="InterPro" id="IPR029016">
    <property type="entry name" value="GAF-like_dom_sf"/>
</dbReference>
<evidence type="ECO:0000313" key="6">
    <source>
        <dbReference type="Proteomes" id="UP000307943"/>
    </source>
</evidence>
<dbReference type="GO" id="GO:0045892">
    <property type="term" value="P:negative regulation of DNA-templated transcription"/>
    <property type="evidence" value="ECO:0007669"/>
    <property type="project" value="UniProtKB-ARBA"/>
</dbReference>
<dbReference type="EMBL" id="VDCQ01000015">
    <property type="protein sequence ID" value="TNJ65859.1"/>
    <property type="molecule type" value="Genomic_DNA"/>
</dbReference>
<gene>
    <name evidence="5" type="ORF">FE784_13135</name>
</gene>
<keyword evidence="6" id="KW-1185">Reference proteome</keyword>
<dbReference type="InterPro" id="IPR036388">
    <property type="entry name" value="WH-like_DNA-bd_sf"/>
</dbReference>
<dbReference type="PRINTS" id="PR00038">
    <property type="entry name" value="HTHLUXR"/>
</dbReference>
<keyword evidence="2" id="KW-0238">DNA-binding</keyword>
<dbReference type="InterPro" id="IPR016032">
    <property type="entry name" value="Sig_transdc_resp-reg_C-effctor"/>
</dbReference>
<keyword evidence="3" id="KW-0804">Transcription</keyword>
<dbReference type="SUPFAM" id="SSF55781">
    <property type="entry name" value="GAF domain-like"/>
    <property type="match status" value="1"/>
</dbReference>
<organism evidence="5 6">
    <name type="scientific">Paenibacillus hemerocallicola</name>
    <dbReference type="NCBI Taxonomy" id="1172614"/>
    <lineage>
        <taxon>Bacteria</taxon>
        <taxon>Bacillati</taxon>
        <taxon>Bacillota</taxon>
        <taxon>Bacilli</taxon>
        <taxon>Bacillales</taxon>
        <taxon>Paenibacillaceae</taxon>
        <taxon>Paenibacillus</taxon>
    </lineage>
</organism>
<name>A0A5C4TBN2_9BACL</name>
<sequence>MEHQLSQVQSLLDLYALESGLSVLLTNDRGEWLTRPSGAIVPPNSETGALRAGIESHLQQLIQVFSSVRNGIVCDISPGVRLFMAPARPNKRQTYYLWAGCLVDERAASRTQGQATPGQAHFPWSEAWPSVRQNSAADTEKALAQTGRLAAIAEGLLEQEYVQESHFRRTELLRRLTTGGGAFGEWVAAMAETVDEADFVGFAAKTEGQRFVIREYAGPAAEALQGLSFSLGEGFVGQVATARKAAFWDYVAQDPRTFVFTGRGLYPTSLFCVPVMRERELAGVLFGGSVTEPSIGRETQSFVQTFAANWTMGITLEAVRADRDTNFTRLSTFVETCGSINHAQDAKRLSYILVDMSLNLVEGPFSCVVLKQSDHKVQLVSRGLAQQQAERYVKEVAARWSKPDGGAAGLEAELCEQPGMPPVLECPLYYQNELLGVWCIALKHAGQFALYRDYMIIVAQAGASVIYGLWEKGKVGRGDAVQLLNRALGYWDSYAHEMTHEAQELALPFARSLKLPDSEIKHIGEACLIYPYSPAFLTGLLPSPEQMEIIGDFHAITRLLEEGKARGSAPAFGVGGQLIALIYFYLQFNRDLQALDQLWAVTPELRTAFRSFCDSREVVESEIVIGGEEAAASRDNSASDLPDIRNLKDLPPLSAREREVLGQVLQGKSNREIAEQLIISEHTVKNHMTNIFQKLGVTDRAQAIAMVYKAGWNR</sequence>
<dbReference type="Pfam" id="PF13185">
    <property type="entry name" value="GAF_2"/>
    <property type="match status" value="1"/>
</dbReference>